<protein>
    <submittedName>
        <fullName evidence="4">Alpha/beta hydrolase</fullName>
    </submittedName>
</protein>
<keyword evidence="4" id="KW-0378">Hydrolase</keyword>
<dbReference type="Proteomes" id="UP000324973">
    <property type="component" value="Unassembled WGS sequence"/>
</dbReference>
<keyword evidence="2" id="KW-0732">Signal</keyword>
<keyword evidence="5" id="KW-1185">Reference proteome</keyword>
<dbReference type="SUPFAM" id="SSF53474">
    <property type="entry name" value="alpha/beta-Hydrolases"/>
    <property type="match status" value="1"/>
</dbReference>
<sequence length="313" mass="33857">MNILMRPFVAALLAVLLLSGSVAQANSSAKETPMTVNANTITTRDGVQLYYKDWGPKDGPVVTFSHGWPLNSDSWESQMLFLADHGYRVVAHDRRGHGRSSQPWDGNDMDHYADDLAAVIEALDLEDVTLVGFSTGGGEVARYIGRHGTGRVKKAVLVSAVPPLMLRTDDNPGGLPLEVFDGLREGSLANRSKLYLDIASGPFFGFNRPGATPDQGLIQSFWVQGMQAGHKNTYDSIAAFSATDFRGDLAKFDVPTLVIHGGDDQIVPVDSSARASAALISGARLIVYPDGPHGIADTHKDRLNRDLLQFLQE</sequence>
<dbReference type="InterPro" id="IPR050471">
    <property type="entry name" value="AB_hydrolase"/>
</dbReference>
<dbReference type="GO" id="GO:0016787">
    <property type="term" value="F:hydrolase activity"/>
    <property type="evidence" value="ECO:0007669"/>
    <property type="project" value="UniProtKB-KW"/>
</dbReference>
<feature type="chain" id="PRO_5023015257" evidence="2">
    <location>
        <begin position="26"/>
        <end position="313"/>
    </location>
</feature>
<accession>A0A5D4XFD3</accession>
<evidence type="ECO:0000256" key="2">
    <source>
        <dbReference type="SAM" id="SignalP"/>
    </source>
</evidence>
<dbReference type="InterPro" id="IPR000639">
    <property type="entry name" value="Epox_hydrolase-like"/>
</dbReference>
<organism evidence="4 5">
    <name type="scientific">Luteimonas viscosa</name>
    <dbReference type="NCBI Taxonomy" id="1132694"/>
    <lineage>
        <taxon>Bacteria</taxon>
        <taxon>Pseudomonadati</taxon>
        <taxon>Pseudomonadota</taxon>
        <taxon>Gammaproteobacteria</taxon>
        <taxon>Lysobacterales</taxon>
        <taxon>Lysobacteraceae</taxon>
        <taxon>Luteimonas</taxon>
    </lineage>
</organism>
<dbReference type="AlphaFoldDB" id="A0A5D4XFD3"/>
<comment type="caution">
    <text evidence="4">The sequence shown here is derived from an EMBL/GenBank/DDBJ whole genome shotgun (WGS) entry which is preliminary data.</text>
</comment>
<evidence type="ECO:0000313" key="4">
    <source>
        <dbReference type="EMBL" id="TYT22561.1"/>
    </source>
</evidence>
<dbReference type="InterPro" id="IPR029058">
    <property type="entry name" value="AB_hydrolase_fold"/>
</dbReference>
<dbReference type="PANTHER" id="PTHR43433:SF3">
    <property type="entry name" value="NON-HEME CHLOROPEROXIDASE"/>
    <property type="match status" value="1"/>
</dbReference>
<dbReference type="RefSeq" id="WP_149104914.1">
    <property type="nucleotide sequence ID" value="NZ_VTFT01000005.1"/>
</dbReference>
<comment type="similarity">
    <text evidence="1">Belongs to the AB hydrolase superfamily. Bacterial non-heme haloperoxidase / perhydrolase family.</text>
</comment>
<dbReference type="EMBL" id="VTFT01000005">
    <property type="protein sequence ID" value="TYT22561.1"/>
    <property type="molecule type" value="Genomic_DNA"/>
</dbReference>
<feature type="domain" description="AB hydrolase-1" evidence="3">
    <location>
        <begin position="60"/>
        <end position="298"/>
    </location>
</feature>
<dbReference type="PRINTS" id="PR00412">
    <property type="entry name" value="EPOXHYDRLASE"/>
</dbReference>
<dbReference type="InterPro" id="IPR000073">
    <property type="entry name" value="AB_hydrolase_1"/>
</dbReference>
<reference evidence="4 5" key="1">
    <citation type="submission" date="2019-08" db="EMBL/GenBank/DDBJ databases">
        <title>Luteimonas viscosus sp. nov., isolated from soil of a sunflower field.</title>
        <authorList>
            <person name="Jianli Z."/>
            <person name="Ying Z."/>
        </authorList>
    </citation>
    <scope>NUCLEOTIDE SEQUENCE [LARGE SCALE GENOMIC DNA]</scope>
    <source>
        <strain evidence="4 5">XBU10</strain>
    </source>
</reference>
<dbReference type="Gene3D" id="3.40.50.1820">
    <property type="entry name" value="alpha/beta hydrolase"/>
    <property type="match status" value="1"/>
</dbReference>
<dbReference type="PANTHER" id="PTHR43433">
    <property type="entry name" value="HYDROLASE, ALPHA/BETA FOLD FAMILY PROTEIN"/>
    <property type="match status" value="1"/>
</dbReference>
<evidence type="ECO:0000313" key="5">
    <source>
        <dbReference type="Proteomes" id="UP000324973"/>
    </source>
</evidence>
<dbReference type="OrthoDB" id="9779853at2"/>
<feature type="signal peptide" evidence="2">
    <location>
        <begin position="1"/>
        <end position="25"/>
    </location>
</feature>
<dbReference type="FunFam" id="3.40.50.1820:FF:000205">
    <property type="entry name" value="Non-haem bromoperoxidase BPO-A2"/>
    <property type="match status" value="1"/>
</dbReference>
<evidence type="ECO:0000259" key="3">
    <source>
        <dbReference type="Pfam" id="PF00561"/>
    </source>
</evidence>
<gene>
    <name evidence="4" type="ORF">FZO89_18355</name>
</gene>
<evidence type="ECO:0000256" key="1">
    <source>
        <dbReference type="ARBA" id="ARBA00038128"/>
    </source>
</evidence>
<dbReference type="PRINTS" id="PR00111">
    <property type="entry name" value="ABHYDROLASE"/>
</dbReference>
<name>A0A5D4XFD3_9GAMM</name>
<dbReference type="Pfam" id="PF00561">
    <property type="entry name" value="Abhydrolase_1"/>
    <property type="match status" value="1"/>
</dbReference>
<proteinExistence type="inferred from homology"/>